<gene>
    <name evidence="6" type="primary">lepB</name>
    <name evidence="7" type="synonym">spsB_2</name>
    <name evidence="6" type="ORF">BUZ01_10065</name>
    <name evidence="7" type="ORF">NCTC12195_01734</name>
    <name evidence="5" type="ORF">SGA02_05170</name>
</gene>
<dbReference type="Pfam" id="PF10502">
    <property type="entry name" value="Peptidase_S26"/>
    <property type="match status" value="1"/>
</dbReference>
<sequence>MQRILKHLILIIIAIMIVILIQALLVTGFVVKDNRMSPNLNKGDRIIVNKIKSTFNLLENNDIIMYRNGNHIEISRIIGKPGQSIAYKNETLYRDDRKVNESYSKGQQIESLSLRHIKHSEGDIVPPNAYFVLNDQRTDKQDSRTYGLISSKDIIGNVSLRFYPFNKFTVDFN</sequence>
<dbReference type="Proteomes" id="UP000255277">
    <property type="component" value="Unassembled WGS sequence"/>
</dbReference>
<dbReference type="EMBL" id="QXRZ01000006">
    <property type="protein sequence ID" value="RIL42114.1"/>
    <property type="molecule type" value="Genomic_DNA"/>
</dbReference>
<comment type="catalytic activity">
    <reaction evidence="3">
        <text>Cleavage of hydrophobic, N-terminal signal or leader sequences from secreted and periplasmic proteins.</text>
        <dbReference type="EC" id="3.4.21.89"/>
    </reaction>
</comment>
<dbReference type="PANTHER" id="PTHR43390">
    <property type="entry name" value="SIGNAL PEPTIDASE I"/>
    <property type="match status" value="1"/>
</dbReference>
<evidence type="ECO:0000256" key="2">
    <source>
        <dbReference type="ARBA" id="ARBA00009370"/>
    </source>
</evidence>
<reference evidence="7 8" key="2">
    <citation type="submission" date="2018-06" db="EMBL/GenBank/DDBJ databases">
        <authorList>
            <consortium name="Pathogen Informatics"/>
            <person name="Doyle S."/>
        </authorList>
    </citation>
    <scope>NUCLEOTIDE SEQUENCE [LARGE SCALE GENOMIC DNA]</scope>
    <source>
        <strain evidence="7 8">NCTC12195</strain>
    </source>
</reference>
<dbReference type="EMBL" id="UHDK01000001">
    <property type="protein sequence ID" value="SUM32292.1"/>
    <property type="molecule type" value="Genomic_DNA"/>
</dbReference>
<organism evidence="6 9">
    <name type="scientific">Staphylococcus gallinarum</name>
    <dbReference type="NCBI Taxonomy" id="1293"/>
    <lineage>
        <taxon>Bacteria</taxon>
        <taxon>Bacillati</taxon>
        <taxon>Bacillota</taxon>
        <taxon>Bacilli</taxon>
        <taxon>Bacillales</taxon>
        <taxon>Staphylococcaceae</taxon>
        <taxon>Staphylococcus</taxon>
    </lineage>
</organism>
<proteinExistence type="inferred from homology"/>
<dbReference type="GO" id="GO:0006465">
    <property type="term" value="P:signal peptide processing"/>
    <property type="evidence" value="ECO:0007669"/>
    <property type="project" value="InterPro"/>
</dbReference>
<dbReference type="CDD" id="cd06530">
    <property type="entry name" value="S26_SPase_I"/>
    <property type="match status" value="1"/>
</dbReference>
<evidence type="ECO:0000313" key="9">
    <source>
        <dbReference type="Proteomes" id="UP000283576"/>
    </source>
</evidence>
<evidence type="ECO:0000256" key="3">
    <source>
        <dbReference type="RuleBase" id="RU362042"/>
    </source>
</evidence>
<dbReference type="OrthoDB" id="9802919at2"/>
<dbReference type="Proteomes" id="UP000283576">
    <property type="component" value="Unassembled WGS sequence"/>
</dbReference>
<dbReference type="GO" id="GO:0009003">
    <property type="term" value="F:signal peptidase activity"/>
    <property type="evidence" value="ECO:0007669"/>
    <property type="project" value="UniProtKB-EC"/>
</dbReference>
<evidence type="ECO:0000313" key="7">
    <source>
        <dbReference type="EMBL" id="SUM32292.1"/>
    </source>
</evidence>
<dbReference type="GO" id="GO:0004252">
    <property type="term" value="F:serine-type endopeptidase activity"/>
    <property type="evidence" value="ECO:0007669"/>
    <property type="project" value="InterPro"/>
</dbReference>
<dbReference type="AlphaFoldDB" id="A0A0D0QUG7"/>
<dbReference type="EMBL" id="BKAX01000001">
    <property type="protein sequence ID" value="GEQ04689.1"/>
    <property type="molecule type" value="Genomic_DNA"/>
</dbReference>
<keyword evidence="3" id="KW-1133">Transmembrane helix</keyword>
<dbReference type="STRING" id="1293.SH09_11500"/>
<evidence type="ECO:0000259" key="4">
    <source>
        <dbReference type="Pfam" id="PF10502"/>
    </source>
</evidence>
<dbReference type="Proteomes" id="UP000321057">
    <property type="component" value="Unassembled WGS sequence"/>
</dbReference>
<evidence type="ECO:0000256" key="1">
    <source>
        <dbReference type="ARBA" id="ARBA00004401"/>
    </source>
</evidence>
<protein>
    <recommendedName>
        <fullName evidence="3">Signal peptidase I</fullName>
        <ecNumber evidence="3">3.4.21.89</ecNumber>
    </recommendedName>
</protein>
<accession>A0A0D0QUG7</accession>
<feature type="transmembrane region" description="Helical" evidence="3">
    <location>
        <begin position="7"/>
        <end position="31"/>
    </location>
</feature>
<dbReference type="EC" id="3.4.21.89" evidence="3"/>
<keyword evidence="3 6" id="KW-0378">Hydrolase</keyword>
<dbReference type="GO" id="GO:0005886">
    <property type="term" value="C:plasma membrane"/>
    <property type="evidence" value="ECO:0007669"/>
    <property type="project" value="UniProtKB-SubCell"/>
</dbReference>
<name>A0A0D0QUG7_STAGA</name>
<dbReference type="PANTHER" id="PTHR43390:SF1">
    <property type="entry name" value="CHLOROPLAST PROCESSING PEPTIDASE"/>
    <property type="match status" value="1"/>
</dbReference>
<dbReference type="SUPFAM" id="SSF51306">
    <property type="entry name" value="LexA/Signal peptidase"/>
    <property type="match status" value="1"/>
</dbReference>
<keyword evidence="3" id="KW-0472">Membrane</keyword>
<keyword evidence="10" id="KW-1185">Reference proteome</keyword>
<reference evidence="5 10" key="3">
    <citation type="submission" date="2019-07" db="EMBL/GenBank/DDBJ databases">
        <title>Whole genome shotgun sequence of Staphylococcus gallinarum NBRC 109767.</title>
        <authorList>
            <person name="Hosoyama A."/>
            <person name="Uohara A."/>
            <person name="Ohji S."/>
            <person name="Ichikawa N."/>
        </authorList>
    </citation>
    <scope>NUCLEOTIDE SEQUENCE [LARGE SCALE GENOMIC DNA]</scope>
    <source>
        <strain evidence="5 10">NBRC 109767</strain>
    </source>
</reference>
<keyword evidence="3" id="KW-0645">Protease</keyword>
<dbReference type="Gene3D" id="2.10.109.10">
    <property type="entry name" value="Umud Fragment, subunit A"/>
    <property type="match status" value="1"/>
</dbReference>
<evidence type="ECO:0000313" key="5">
    <source>
        <dbReference type="EMBL" id="GEQ04689.1"/>
    </source>
</evidence>
<dbReference type="InterPro" id="IPR019533">
    <property type="entry name" value="Peptidase_S26"/>
</dbReference>
<dbReference type="InterPro" id="IPR036286">
    <property type="entry name" value="LexA/Signal_pep-like_sf"/>
</dbReference>
<dbReference type="NCBIfam" id="TIGR02227">
    <property type="entry name" value="sigpep_I_bact"/>
    <property type="match status" value="1"/>
</dbReference>
<reference evidence="6 9" key="1">
    <citation type="journal article" date="2016" name="Front. Microbiol.">
        <title>Comprehensive Phylogenetic Analysis of Bovine Non-aureus Staphylococci Species Based on Whole-Genome Sequencing.</title>
        <authorList>
            <person name="Naushad S."/>
            <person name="Barkema H.W."/>
            <person name="Luby C."/>
            <person name="Condas L.A."/>
            <person name="Nobrega D.B."/>
            <person name="Carson D.A."/>
            <person name="De Buck J."/>
        </authorList>
    </citation>
    <scope>NUCLEOTIDE SEQUENCE [LARGE SCALE GENOMIC DNA]</scope>
    <source>
        <strain evidence="6 9">SNUC 1388</strain>
    </source>
</reference>
<comment type="subcellular location">
    <subcellularLocation>
        <location evidence="1">Cell membrane</location>
        <topology evidence="1">Single-pass type II membrane protein</topology>
    </subcellularLocation>
    <subcellularLocation>
        <location evidence="3">Membrane</location>
        <topology evidence="3">Single-pass type II membrane protein</topology>
    </subcellularLocation>
</comment>
<keyword evidence="3" id="KW-0812">Transmembrane</keyword>
<evidence type="ECO:0000313" key="6">
    <source>
        <dbReference type="EMBL" id="RIL42114.1"/>
    </source>
</evidence>
<feature type="domain" description="Peptidase S26" evidence="4">
    <location>
        <begin position="6"/>
        <end position="163"/>
    </location>
</feature>
<comment type="similarity">
    <text evidence="2 3">Belongs to the peptidase S26 family.</text>
</comment>
<dbReference type="InterPro" id="IPR000223">
    <property type="entry name" value="Pept_S26A_signal_pept_1"/>
</dbReference>
<dbReference type="RefSeq" id="WP_042739790.1">
    <property type="nucleotide sequence ID" value="NZ_BKAX01000001.1"/>
</dbReference>
<dbReference type="PRINTS" id="PR00727">
    <property type="entry name" value="LEADERPTASE"/>
</dbReference>
<evidence type="ECO:0000313" key="10">
    <source>
        <dbReference type="Proteomes" id="UP000321057"/>
    </source>
</evidence>
<evidence type="ECO:0000313" key="8">
    <source>
        <dbReference type="Proteomes" id="UP000255277"/>
    </source>
</evidence>